<feature type="region of interest" description="Disordered" evidence="5">
    <location>
        <begin position="711"/>
        <end position="797"/>
    </location>
</feature>
<dbReference type="Gene3D" id="1.10.418.20">
    <property type="match status" value="1"/>
</dbReference>
<dbReference type="EMBL" id="CM016554">
    <property type="protein sequence ID" value="TKW29503.1"/>
    <property type="molecule type" value="Genomic_DNA"/>
</dbReference>
<feature type="region of interest" description="Disordered" evidence="5">
    <location>
        <begin position="582"/>
        <end position="649"/>
    </location>
</feature>
<dbReference type="Gramene" id="TKW29503">
    <property type="protein sequence ID" value="TKW29503"/>
    <property type="gene ID" value="SEVIR_3G399400v2"/>
</dbReference>
<evidence type="ECO:0000256" key="4">
    <source>
        <dbReference type="ARBA" id="ARBA00022807"/>
    </source>
</evidence>
<name>A0A4U6VMH9_SETVI</name>
<evidence type="ECO:0000256" key="5">
    <source>
        <dbReference type="SAM" id="MobiDB-lite"/>
    </source>
</evidence>
<dbReference type="PROSITE" id="PS50600">
    <property type="entry name" value="ULP_PROTEASE"/>
    <property type="match status" value="1"/>
</dbReference>
<dbReference type="Pfam" id="PF02902">
    <property type="entry name" value="Peptidase_C48"/>
    <property type="match status" value="1"/>
</dbReference>
<feature type="compositionally biased region" description="Basic and acidic residues" evidence="5">
    <location>
        <begin position="740"/>
        <end position="762"/>
    </location>
</feature>
<dbReference type="PANTHER" id="PTHR46915:SF1">
    <property type="entry name" value="UBIQUITIN-LIKE PROTEASE FAMILY PROFILE DOMAIN-CONTAINING PROTEIN"/>
    <property type="match status" value="1"/>
</dbReference>
<evidence type="ECO:0000313" key="7">
    <source>
        <dbReference type="EMBL" id="TKW29503.1"/>
    </source>
</evidence>
<keyword evidence="3" id="KW-0378">Hydrolase</keyword>
<evidence type="ECO:0000256" key="1">
    <source>
        <dbReference type="ARBA" id="ARBA00005234"/>
    </source>
</evidence>
<sequence>MALYRSRLEIDWDEVFSPYCPDRDGNNVDCESPSDVRFEYPSSAPHAGAAAERPRAGPAARASSDDDKRRGTPSSNRRFPGMRSDPGRRVGGRSRSALVDVGARRPLTRAAAKAARQGLDARSATRDVFSFNKVDEDGEDVGRKYCLKSSPDLDRKNKYGQLPMIKRQSQRTISVDKMYKRQPCSTPVSGNLQRVHAIDPDESDNGKCQQSENSSFSRFTKRRKEQLQASSSVYSRKVQDVVLLDDEDMQTEGEVNCEMSGRRNEPKIYYPSRDDPEAVELTGSDINCLDPGAFLSSPVINYYIQNIKRNILCSDDCRDKFYIFNTYFYGKLEEALYRRGDFSKLRRWWKGVNIFHRAYIILPIHGMAHWSLVIICMPAKESISGPIIILHLDSLGMHHSTKILDTVGRYLEEEWRYLKKNPSPDTSVLDATWEDLPSNIHKAKVQVPQQNNAYDCGIFMLYYIERFIREAPERFTIDKLDMFSCSWFNPEDASDLRKRIRALLLEEFESARLDNVMSDGAASNGSSIEDSIKGGESEGDAPSESSEMAVDFGNTGKSSEGIKVAASEEECGVSADAGKSNEGIKFAESEEASGESGDAGMSIEGINVADSEEATGESGDAGKSIEGYVAESEEESGDSGDAWKSIEGINASEPVEASVGFGDAGKGIEVINVAESDEASVELGHAGKTKKGIKVAASEEACVECVLSTDKNMESVSDEEHTSSSRRGERTAGCALSESDSAKDEEGTMKADFDSSKTEKEGLIAIVSPERPRFNEGATRSRRAPIPDIVPDSDSDNETKMEVLRVYRRKSELINLE</sequence>
<feature type="domain" description="Ubiquitin-like protease family profile" evidence="6">
    <location>
        <begin position="279"/>
        <end position="467"/>
    </location>
</feature>
<evidence type="ECO:0000313" key="8">
    <source>
        <dbReference type="Proteomes" id="UP000298652"/>
    </source>
</evidence>
<keyword evidence="4" id="KW-0788">Thiol protease</keyword>
<evidence type="ECO:0000256" key="3">
    <source>
        <dbReference type="ARBA" id="ARBA00022801"/>
    </source>
</evidence>
<protein>
    <recommendedName>
        <fullName evidence="6">Ubiquitin-like protease family profile domain-containing protein</fullName>
    </recommendedName>
</protein>
<feature type="region of interest" description="Disordered" evidence="5">
    <location>
        <begin position="519"/>
        <end position="557"/>
    </location>
</feature>
<dbReference type="GO" id="GO:0016926">
    <property type="term" value="P:protein desumoylation"/>
    <property type="evidence" value="ECO:0007669"/>
    <property type="project" value="UniProtKB-ARBA"/>
</dbReference>
<evidence type="ECO:0000256" key="2">
    <source>
        <dbReference type="ARBA" id="ARBA00022670"/>
    </source>
</evidence>
<gene>
    <name evidence="7" type="ORF">SEVIR_3G399400v2</name>
</gene>
<dbReference type="Proteomes" id="UP000298652">
    <property type="component" value="Chromosome 3"/>
</dbReference>
<feature type="compositionally biased region" description="Basic and acidic residues" evidence="5">
    <location>
        <begin position="718"/>
        <end position="730"/>
    </location>
</feature>
<dbReference type="GO" id="GO:0008234">
    <property type="term" value="F:cysteine-type peptidase activity"/>
    <property type="evidence" value="ECO:0007669"/>
    <property type="project" value="UniProtKB-KW"/>
</dbReference>
<organism evidence="7 8">
    <name type="scientific">Setaria viridis</name>
    <name type="common">Green bristlegrass</name>
    <name type="synonym">Setaria italica subsp. viridis</name>
    <dbReference type="NCBI Taxonomy" id="4556"/>
    <lineage>
        <taxon>Eukaryota</taxon>
        <taxon>Viridiplantae</taxon>
        <taxon>Streptophyta</taxon>
        <taxon>Embryophyta</taxon>
        <taxon>Tracheophyta</taxon>
        <taxon>Spermatophyta</taxon>
        <taxon>Magnoliopsida</taxon>
        <taxon>Liliopsida</taxon>
        <taxon>Poales</taxon>
        <taxon>Poaceae</taxon>
        <taxon>PACMAD clade</taxon>
        <taxon>Panicoideae</taxon>
        <taxon>Panicodae</taxon>
        <taxon>Paniceae</taxon>
        <taxon>Cenchrinae</taxon>
        <taxon>Setaria</taxon>
    </lineage>
</organism>
<dbReference type="Gene3D" id="3.30.310.130">
    <property type="entry name" value="Ubiquitin-related"/>
    <property type="match status" value="1"/>
</dbReference>
<evidence type="ECO:0000259" key="6">
    <source>
        <dbReference type="PROSITE" id="PS50600"/>
    </source>
</evidence>
<feature type="region of interest" description="Disordered" evidence="5">
    <location>
        <begin position="198"/>
        <end position="222"/>
    </location>
</feature>
<proteinExistence type="inferred from homology"/>
<accession>A0A4U6VMH9</accession>
<dbReference type="InterPro" id="IPR038765">
    <property type="entry name" value="Papain-like_cys_pep_sf"/>
</dbReference>
<dbReference type="GO" id="GO:0006508">
    <property type="term" value="P:proteolysis"/>
    <property type="evidence" value="ECO:0007669"/>
    <property type="project" value="UniProtKB-KW"/>
</dbReference>
<feature type="compositionally biased region" description="Low complexity" evidence="5">
    <location>
        <begin position="41"/>
        <end position="62"/>
    </location>
</feature>
<feature type="compositionally biased region" description="Polar residues" evidence="5">
    <location>
        <begin position="206"/>
        <end position="218"/>
    </location>
</feature>
<reference evidence="7" key="1">
    <citation type="submission" date="2019-03" db="EMBL/GenBank/DDBJ databases">
        <title>WGS assembly of Setaria viridis.</title>
        <authorList>
            <person name="Huang P."/>
            <person name="Jenkins J."/>
            <person name="Grimwood J."/>
            <person name="Barry K."/>
            <person name="Healey A."/>
            <person name="Mamidi S."/>
            <person name="Sreedasyam A."/>
            <person name="Shu S."/>
            <person name="Feldman M."/>
            <person name="Wu J."/>
            <person name="Yu Y."/>
            <person name="Chen C."/>
            <person name="Johnson J."/>
            <person name="Rokhsar D."/>
            <person name="Baxter I."/>
            <person name="Schmutz J."/>
            <person name="Brutnell T."/>
            <person name="Kellogg E."/>
        </authorList>
    </citation>
    <scope>NUCLEOTIDE SEQUENCE [LARGE SCALE GENOMIC DNA]</scope>
</reference>
<dbReference type="SUPFAM" id="SSF54001">
    <property type="entry name" value="Cysteine proteinases"/>
    <property type="match status" value="1"/>
</dbReference>
<dbReference type="PANTHER" id="PTHR46915">
    <property type="entry name" value="UBIQUITIN-LIKE PROTEASE 4-RELATED"/>
    <property type="match status" value="1"/>
</dbReference>
<feature type="region of interest" description="Disordered" evidence="5">
    <location>
        <begin position="19"/>
        <end position="100"/>
    </location>
</feature>
<dbReference type="InterPro" id="IPR003653">
    <property type="entry name" value="Peptidase_C48_C"/>
</dbReference>
<keyword evidence="2" id="KW-0645">Protease</keyword>
<dbReference type="AlphaFoldDB" id="A0A4U6VMH9"/>
<keyword evidence="8" id="KW-1185">Reference proteome</keyword>
<comment type="similarity">
    <text evidence="1">Belongs to the peptidase C48 family.</text>
</comment>